<dbReference type="InterPro" id="IPR053746">
    <property type="entry name" value="Viral_HT_Connector_Assembly"/>
</dbReference>
<dbReference type="RefSeq" id="WP_069701477.1">
    <property type="nucleotide sequence ID" value="NZ_MJAT01000006.1"/>
</dbReference>
<sequence>MPITTLNKVKTILTLDDSKDALIEELIPLVEDDYEQIRNKPFEEDSEGNTVYPLGAELTAIDMIGYKLASDYRSHGIQSESLSRHSVTYDTTNMLGGYPRSITGRIKRYVRFV</sequence>
<evidence type="ECO:0008006" key="3">
    <source>
        <dbReference type="Google" id="ProtNLM"/>
    </source>
</evidence>
<protein>
    <recommendedName>
        <fullName evidence="3">Phage gp6-like head-tail connector protein</fullName>
    </recommendedName>
</protein>
<accession>A0A1E5L8D6</accession>
<dbReference type="Gene3D" id="1.10.246.150">
    <property type="match status" value="1"/>
</dbReference>
<dbReference type="STRING" id="1390249.BHU72_11995"/>
<keyword evidence="2" id="KW-1185">Reference proteome</keyword>
<comment type="caution">
    <text evidence="1">The sequence shown here is derived from an EMBL/GenBank/DDBJ whole genome shotgun (WGS) entry which is preliminary data.</text>
</comment>
<reference evidence="1 2" key="1">
    <citation type="submission" date="2016-09" db="EMBL/GenBank/DDBJ databases">
        <title>Desulfuribacillus arsenicus sp. nov., an obligately anaerobic, dissimilatory arsenic- and antimonate-reducing bacterium isolated from anoxic sediments.</title>
        <authorList>
            <person name="Abin C.A."/>
            <person name="Hollibaugh J.T."/>
        </authorList>
    </citation>
    <scope>NUCLEOTIDE SEQUENCE [LARGE SCALE GENOMIC DNA]</scope>
    <source>
        <strain evidence="1 2">MLFW-2</strain>
    </source>
</reference>
<proteinExistence type="predicted"/>
<dbReference type="AlphaFoldDB" id="A0A1E5L8D6"/>
<dbReference type="OrthoDB" id="2045334at2"/>
<dbReference type="EMBL" id="MJAT01000006">
    <property type="protein sequence ID" value="OEH86249.1"/>
    <property type="molecule type" value="Genomic_DNA"/>
</dbReference>
<dbReference type="Proteomes" id="UP000095255">
    <property type="component" value="Unassembled WGS sequence"/>
</dbReference>
<gene>
    <name evidence="1" type="ORF">BHU72_11995</name>
</gene>
<organism evidence="1 2">
    <name type="scientific">Desulfuribacillus stibiiarsenatis</name>
    <dbReference type="NCBI Taxonomy" id="1390249"/>
    <lineage>
        <taxon>Bacteria</taxon>
        <taxon>Bacillati</taxon>
        <taxon>Bacillota</taxon>
        <taxon>Desulfuribacillia</taxon>
        <taxon>Desulfuribacillales</taxon>
        <taxon>Desulfuribacillaceae</taxon>
        <taxon>Desulfuribacillus</taxon>
    </lineage>
</organism>
<evidence type="ECO:0000313" key="1">
    <source>
        <dbReference type="EMBL" id="OEH86249.1"/>
    </source>
</evidence>
<evidence type="ECO:0000313" key="2">
    <source>
        <dbReference type="Proteomes" id="UP000095255"/>
    </source>
</evidence>
<name>A0A1E5L8D6_9FIRM</name>